<comment type="subcellular location">
    <subcellularLocation>
        <location evidence="1">Cell inner membrane</location>
        <topology evidence="1">Multi-pass membrane protein</topology>
    </subcellularLocation>
</comment>
<keyword evidence="1" id="KW-1003">Cell membrane</keyword>
<feature type="transmembrane region" description="Helical" evidence="3">
    <location>
        <begin position="637"/>
        <end position="656"/>
    </location>
</feature>
<evidence type="ECO:0000259" key="4">
    <source>
        <dbReference type="Pfam" id="PF06808"/>
    </source>
</evidence>
<dbReference type="NCBIfam" id="TIGR02123">
    <property type="entry name" value="TRAP_fused"/>
    <property type="match status" value="1"/>
</dbReference>
<feature type="domain" description="TRAP C4-dicarboxylate transport system permease DctM subunit" evidence="4">
    <location>
        <begin position="137"/>
        <end position="571"/>
    </location>
</feature>
<feature type="compositionally biased region" description="Polar residues" evidence="2">
    <location>
        <begin position="1"/>
        <end position="16"/>
    </location>
</feature>
<comment type="caution">
    <text evidence="5">The sequence shown here is derived from an EMBL/GenBank/DDBJ whole genome shotgun (WGS) entry which is preliminary data.</text>
</comment>
<feature type="region of interest" description="Disordered" evidence="2">
    <location>
        <begin position="1"/>
        <end position="21"/>
    </location>
</feature>
<feature type="transmembrane region" description="Helical" evidence="3">
    <location>
        <begin position="94"/>
        <end position="112"/>
    </location>
</feature>
<feature type="transmembrane region" description="Helical" evidence="3">
    <location>
        <begin position="427"/>
        <end position="448"/>
    </location>
</feature>
<feature type="transmembrane region" description="Helical" evidence="3">
    <location>
        <begin position="34"/>
        <end position="60"/>
    </location>
</feature>
<evidence type="ECO:0000313" key="5">
    <source>
        <dbReference type="EMBL" id="PDH32229.1"/>
    </source>
</evidence>
<keyword evidence="3" id="KW-0472">Membrane</keyword>
<feature type="transmembrane region" description="Helical" evidence="3">
    <location>
        <begin position="549"/>
        <end position="572"/>
    </location>
</feature>
<keyword evidence="3" id="KW-0812">Transmembrane</keyword>
<evidence type="ECO:0000313" key="6">
    <source>
        <dbReference type="Proteomes" id="UP000219329"/>
    </source>
</evidence>
<sequence length="671" mass="71722">MSEAVTETESPDGGSSKQEKSLRYRELSEAWRKIMAAMTACSIILAVNQIFNLGFFVGYVVLDSRYMYMITGVMLCMVFITFPANKHSPTHVPWYDIGIMVVIAIIFSYYAYFAERIVLEAWEYAAPQIGVWLALVTWVIVLEAGRRAGGWPVFAIVLVFSLYPTFAASLPNVVAALSIPIQEVAIFHILGEESLFGIPMRVFAQLVFGFLVFGISLQFTGGGPFFINLAFALLGHLRGGPAKVSIFSSGLMGSMSGGPISNVLTTGPLSIPAMRRIGFSKEYASGVEACASTGGVFMPPIMGATAFVMASFLNVSYVTVAVAAIVPSVLYFFGLFMQIDAYAARHNLQGLPKDELPKVGKVFREGWYFIAVFIALIWMLVYLQREAVAPFYATGLLLVINQFTVHKLSFDRFMQLVAQMGKLLAELAGILAAIGLIIGGLAVTGIAGTIANDLVYLAGENVVILLVMGALTSFILGIGMTVTAAYIFLAIVLVPALTNSGLDPLASHMFVMYWGMLSFITPPVALAAFAAASVANVSPMRAGVEAMRLGAIIYFVPFFFVFNPALLLQASWGENLQAITTALIGVALVSAALQGYLIGLGDLGGGSRGILVRVLIGISGLSLALPAGGLFGFSQTFLVVVTLIFLGAGIGIRQVFSLNSKSGSKLEVPPD</sequence>
<keyword evidence="1" id="KW-0997">Cell inner membrane</keyword>
<dbReference type="Proteomes" id="UP000219329">
    <property type="component" value="Unassembled WGS sequence"/>
</dbReference>
<evidence type="ECO:0000256" key="2">
    <source>
        <dbReference type="SAM" id="MobiDB-lite"/>
    </source>
</evidence>
<feature type="transmembrane region" description="Helical" evidence="3">
    <location>
        <begin position="286"/>
        <end position="309"/>
    </location>
</feature>
<name>A0A2A5W6W2_9GAMM</name>
<keyword evidence="1" id="KW-0813">Transport</keyword>
<accession>A0A2A5W6W2</accession>
<protein>
    <submittedName>
        <fullName evidence="5">C4-dicarboxylate ABC transporter</fullName>
    </submittedName>
</protein>
<dbReference type="EMBL" id="NTJZ01000020">
    <property type="protein sequence ID" value="PDH32229.1"/>
    <property type="molecule type" value="Genomic_DNA"/>
</dbReference>
<feature type="transmembrane region" description="Helical" evidence="3">
    <location>
        <begin position="149"/>
        <end position="167"/>
    </location>
</feature>
<feature type="transmembrane region" description="Helical" evidence="3">
    <location>
        <begin position="610"/>
        <end position="631"/>
    </location>
</feature>
<feature type="transmembrane region" description="Helical" evidence="3">
    <location>
        <begin position="578"/>
        <end position="598"/>
    </location>
</feature>
<feature type="transmembrane region" description="Helical" evidence="3">
    <location>
        <begin position="66"/>
        <end position="82"/>
    </location>
</feature>
<keyword evidence="3" id="KW-1133">Transmembrane helix</keyword>
<feature type="transmembrane region" description="Helical" evidence="3">
    <location>
        <begin position="315"/>
        <end position="336"/>
    </location>
</feature>
<feature type="transmembrane region" description="Helical" evidence="3">
    <location>
        <begin position="483"/>
        <end position="502"/>
    </location>
</feature>
<feature type="transmembrane region" description="Helical" evidence="3">
    <location>
        <begin position="202"/>
        <end position="226"/>
    </location>
</feature>
<dbReference type="PANTHER" id="PTHR43849:SF2">
    <property type="entry name" value="BLL3936 PROTEIN"/>
    <property type="match status" value="1"/>
</dbReference>
<feature type="transmembrane region" description="Helical" evidence="3">
    <location>
        <begin position="124"/>
        <end position="142"/>
    </location>
</feature>
<dbReference type="InterPro" id="IPR010656">
    <property type="entry name" value="DctM"/>
</dbReference>
<feature type="transmembrane region" description="Helical" evidence="3">
    <location>
        <begin position="389"/>
        <end position="406"/>
    </location>
</feature>
<dbReference type="InterPro" id="IPR011853">
    <property type="entry name" value="TRAP_DctM-Dct_fused"/>
</dbReference>
<comment type="function">
    <text evidence="1">Part of the tripartite ATP-independent periplasmic (TRAP) transport system.</text>
</comment>
<proteinExistence type="predicted"/>
<dbReference type="Pfam" id="PF06808">
    <property type="entry name" value="DctM"/>
    <property type="match status" value="1"/>
</dbReference>
<dbReference type="GO" id="GO:0022857">
    <property type="term" value="F:transmembrane transporter activity"/>
    <property type="evidence" value="ECO:0007669"/>
    <property type="project" value="UniProtKB-UniRule"/>
</dbReference>
<gene>
    <name evidence="5" type="ORF">CNF02_12745</name>
</gene>
<evidence type="ECO:0000256" key="1">
    <source>
        <dbReference type="RuleBase" id="RU369079"/>
    </source>
</evidence>
<dbReference type="PANTHER" id="PTHR43849">
    <property type="entry name" value="BLL3936 PROTEIN"/>
    <property type="match status" value="1"/>
</dbReference>
<feature type="transmembrane region" description="Helical" evidence="3">
    <location>
        <begin position="514"/>
        <end position="537"/>
    </location>
</feature>
<organism evidence="5 6">
    <name type="scientific">OM182 bacterium MED-G28</name>
    <dbReference type="NCBI Taxonomy" id="1986256"/>
    <lineage>
        <taxon>Bacteria</taxon>
        <taxon>Pseudomonadati</taxon>
        <taxon>Pseudomonadota</taxon>
        <taxon>Gammaproteobacteria</taxon>
        <taxon>OMG group</taxon>
        <taxon>OM182 clade</taxon>
    </lineage>
</organism>
<evidence type="ECO:0000256" key="3">
    <source>
        <dbReference type="SAM" id="Phobius"/>
    </source>
</evidence>
<reference evidence="5 6" key="1">
    <citation type="submission" date="2017-08" db="EMBL/GenBank/DDBJ databases">
        <title>Fine stratification of microbial communities through a metagenomic profile of the photic zone.</title>
        <authorList>
            <person name="Haro-Moreno J.M."/>
            <person name="Lopez-Perez M."/>
            <person name="De La Torre J."/>
            <person name="Picazo A."/>
            <person name="Camacho A."/>
            <person name="Rodriguez-Valera F."/>
        </authorList>
    </citation>
    <scope>NUCLEOTIDE SEQUENCE [LARGE SCALE GENOMIC DNA]</scope>
    <source>
        <strain evidence="5">MED-G28</strain>
    </source>
</reference>
<dbReference type="AlphaFoldDB" id="A0A2A5W6W2"/>
<feature type="transmembrane region" description="Helical" evidence="3">
    <location>
        <begin position="366"/>
        <end position="383"/>
    </location>
</feature>
<dbReference type="GO" id="GO:0005886">
    <property type="term" value="C:plasma membrane"/>
    <property type="evidence" value="ECO:0007669"/>
    <property type="project" value="UniProtKB-SubCell"/>
</dbReference>
<feature type="transmembrane region" description="Helical" evidence="3">
    <location>
        <begin position="454"/>
        <end position="476"/>
    </location>
</feature>